<protein>
    <submittedName>
        <fullName evidence="1">Uncharacterized protein</fullName>
    </submittedName>
</protein>
<dbReference type="EMBL" id="MFLP01000032">
    <property type="protein sequence ID" value="OGG69414.1"/>
    <property type="molecule type" value="Genomic_DNA"/>
</dbReference>
<name>A0A1F6E6U0_9BACT</name>
<sequence>MGRVYHHAWWPEHWPKIDPYRSVIMSELITKVARKLSRFVEEKEGILAADRLGLLKLLEVAASPGDSGERAYRTAVHAMVQQKILDADQLEEIVDSVHNAHRAAMW</sequence>
<accession>A0A1F6E6U0</accession>
<proteinExistence type="predicted"/>
<reference evidence="1 2" key="1">
    <citation type="journal article" date="2016" name="Nat. Commun.">
        <title>Thousands of microbial genomes shed light on interconnected biogeochemical processes in an aquifer system.</title>
        <authorList>
            <person name="Anantharaman K."/>
            <person name="Brown C.T."/>
            <person name="Hug L.A."/>
            <person name="Sharon I."/>
            <person name="Castelle C.J."/>
            <person name="Probst A.J."/>
            <person name="Thomas B.C."/>
            <person name="Singh A."/>
            <person name="Wilkins M.J."/>
            <person name="Karaoz U."/>
            <person name="Brodie E.L."/>
            <person name="Williams K.H."/>
            <person name="Hubbard S.S."/>
            <person name="Banfield J.F."/>
        </authorList>
    </citation>
    <scope>NUCLEOTIDE SEQUENCE [LARGE SCALE GENOMIC DNA]</scope>
</reference>
<organism evidence="1 2">
    <name type="scientific">Candidatus Kaiserbacteria bacterium RIFCSPHIGHO2_12_FULL_53_13</name>
    <dbReference type="NCBI Taxonomy" id="1798502"/>
    <lineage>
        <taxon>Bacteria</taxon>
        <taxon>Candidatus Kaiseribacteriota</taxon>
    </lineage>
</organism>
<gene>
    <name evidence="1" type="ORF">A3F27_03170</name>
</gene>
<evidence type="ECO:0000313" key="1">
    <source>
        <dbReference type="EMBL" id="OGG69414.1"/>
    </source>
</evidence>
<dbReference type="Proteomes" id="UP000176689">
    <property type="component" value="Unassembled WGS sequence"/>
</dbReference>
<evidence type="ECO:0000313" key="2">
    <source>
        <dbReference type="Proteomes" id="UP000176689"/>
    </source>
</evidence>
<dbReference type="AlphaFoldDB" id="A0A1F6E6U0"/>
<comment type="caution">
    <text evidence="1">The sequence shown here is derived from an EMBL/GenBank/DDBJ whole genome shotgun (WGS) entry which is preliminary data.</text>
</comment>